<accession>A0A1F7RZC9</accession>
<evidence type="ECO:0000259" key="1">
    <source>
        <dbReference type="Pfam" id="PF16363"/>
    </source>
</evidence>
<feature type="domain" description="NAD(P)-binding" evidence="1">
    <location>
        <begin position="5"/>
        <end position="308"/>
    </location>
</feature>
<evidence type="ECO:0000313" key="3">
    <source>
        <dbReference type="Proteomes" id="UP000179266"/>
    </source>
</evidence>
<dbReference type="Gene3D" id="3.90.25.10">
    <property type="entry name" value="UDP-galactose 4-epimerase, domain 1"/>
    <property type="match status" value="1"/>
</dbReference>
<organism evidence="2 3">
    <name type="scientific">Candidatus Schekmanbacteria bacterium RBG_13_48_7</name>
    <dbReference type="NCBI Taxonomy" id="1817878"/>
    <lineage>
        <taxon>Bacteria</taxon>
        <taxon>Candidatus Schekmaniibacteriota</taxon>
    </lineage>
</organism>
<sequence>MRKILITGGAGFIGSNFVEHLFENYPGYRLLILDALTYAGTLDNFPEKIKNDSRFSFWQGDITNPEIVNELVAQVDTVIHFAAETHVARSIFDEKRFFITDVIGTQVVANAVLKNPVDRFVHISSSEVYGTSKMDHMTEEHPLNPTSPYASAKSGADRLVYSYYVAYGVPAVIVRPFNNYGPKQHLEKVTPRFITSALLNENLVIHGEGSSSRDWLFVKDHCLALDKILHIDVAKVKGEAINIGTGRDLDIITIARMIRERVPKSKSQFIFGEDRQGQVMRHNASTEKAFKILGWKAETPYEEGITKTIEWYQKNETWWKKLLWMRSVPMRMADGKEVYY</sequence>
<dbReference type="Gene3D" id="3.40.50.720">
    <property type="entry name" value="NAD(P)-binding Rossmann-like Domain"/>
    <property type="match status" value="1"/>
</dbReference>
<dbReference type="InterPro" id="IPR036291">
    <property type="entry name" value="NAD(P)-bd_dom_sf"/>
</dbReference>
<evidence type="ECO:0000313" key="2">
    <source>
        <dbReference type="EMBL" id="OGL46902.1"/>
    </source>
</evidence>
<dbReference type="Pfam" id="PF16363">
    <property type="entry name" value="GDP_Man_Dehyd"/>
    <property type="match status" value="1"/>
</dbReference>
<dbReference type="Proteomes" id="UP000179266">
    <property type="component" value="Unassembled WGS sequence"/>
</dbReference>
<gene>
    <name evidence="2" type="ORF">A2161_04990</name>
</gene>
<protein>
    <submittedName>
        <fullName evidence="2">Epimerase</fullName>
    </submittedName>
</protein>
<dbReference type="SUPFAM" id="SSF51735">
    <property type="entry name" value="NAD(P)-binding Rossmann-fold domains"/>
    <property type="match status" value="1"/>
</dbReference>
<dbReference type="InterPro" id="IPR016040">
    <property type="entry name" value="NAD(P)-bd_dom"/>
</dbReference>
<dbReference type="PANTHER" id="PTHR43000">
    <property type="entry name" value="DTDP-D-GLUCOSE 4,6-DEHYDRATASE-RELATED"/>
    <property type="match status" value="1"/>
</dbReference>
<comment type="caution">
    <text evidence="2">The sequence shown here is derived from an EMBL/GenBank/DDBJ whole genome shotgun (WGS) entry which is preliminary data.</text>
</comment>
<dbReference type="EMBL" id="MGDD01000107">
    <property type="protein sequence ID" value="OGL46902.1"/>
    <property type="molecule type" value="Genomic_DNA"/>
</dbReference>
<dbReference type="AlphaFoldDB" id="A0A1F7RZC9"/>
<name>A0A1F7RZC9_9BACT</name>
<proteinExistence type="predicted"/>
<reference evidence="2 3" key="1">
    <citation type="journal article" date="2016" name="Nat. Commun.">
        <title>Thousands of microbial genomes shed light on interconnected biogeochemical processes in an aquifer system.</title>
        <authorList>
            <person name="Anantharaman K."/>
            <person name="Brown C.T."/>
            <person name="Hug L.A."/>
            <person name="Sharon I."/>
            <person name="Castelle C.J."/>
            <person name="Probst A.J."/>
            <person name="Thomas B.C."/>
            <person name="Singh A."/>
            <person name="Wilkins M.J."/>
            <person name="Karaoz U."/>
            <person name="Brodie E.L."/>
            <person name="Williams K.H."/>
            <person name="Hubbard S.S."/>
            <person name="Banfield J.F."/>
        </authorList>
    </citation>
    <scope>NUCLEOTIDE SEQUENCE [LARGE SCALE GENOMIC DNA]</scope>
</reference>